<dbReference type="EMBL" id="DRPZ01000187">
    <property type="protein sequence ID" value="HGY09796.1"/>
    <property type="molecule type" value="Genomic_DNA"/>
</dbReference>
<organism evidence="2">
    <name type="scientific">Oceanithermus profundus</name>
    <dbReference type="NCBI Taxonomy" id="187137"/>
    <lineage>
        <taxon>Bacteria</taxon>
        <taxon>Thermotogati</taxon>
        <taxon>Deinococcota</taxon>
        <taxon>Deinococci</taxon>
        <taxon>Thermales</taxon>
        <taxon>Thermaceae</taxon>
        <taxon>Oceanithermus</taxon>
    </lineage>
</organism>
<dbReference type="SUPFAM" id="SSF53067">
    <property type="entry name" value="Actin-like ATPase domain"/>
    <property type="match status" value="1"/>
</dbReference>
<dbReference type="AlphaFoldDB" id="A0A7C4Z9B2"/>
<dbReference type="Gene3D" id="3.30.420.40">
    <property type="match status" value="2"/>
</dbReference>
<dbReference type="InterPro" id="IPR022496">
    <property type="entry name" value="T6A_TsaB"/>
</dbReference>
<dbReference type="InterPro" id="IPR000905">
    <property type="entry name" value="Gcp-like_dom"/>
</dbReference>
<evidence type="ECO:0000313" key="2">
    <source>
        <dbReference type="EMBL" id="HGY09796.1"/>
    </source>
</evidence>
<dbReference type="Proteomes" id="UP000885759">
    <property type="component" value="Unassembled WGS sequence"/>
</dbReference>
<dbReference type="PANTHER" id="PTHR11735:SF11">
    <property type="entry name" value="TRNA THREONYLCARBAMOYLADENOSINE BIOSYNTHESIS PROTEIN TSAB"/>
    <property type="match status" value="1"/>
</dbReference>
<reference evidence="2" key="1">
    <citation type="journal article" date="2020" name="mSystems">
        <title>Genome- and Community-Level Interaction Insights into Carbon Utilization and Element Cycling Functions of Hydrothermarchaeota in Hydrothermal Sediment.</title>
        <authorList>
            <person name="Zhou Z."/>
            <person name="Liu Y."/>
            <person name="Xu W."/>
            <person name="Pan J."/>
            <person name="Luo Z.H."/>
            <person name="Li M."/>
        </authorList>
    </citation>
    <scope>NUCLEOTIDE SEQUENCE [LARGE SCALE GENOMIC DNA]</scope>
    <source>
        <strain evidence="2">HyVt-570</strain>
    </source>
</reference>
<gene>
    <name evidence="2" type="primary">tsaB</name>
    <name evidence="2" type="ORF">ENK37_07080</name>
</gene>
<dbReference type="InterPro" id="IPR043129">
    <property type="entry name" value="ATPase_NBD"/>
</dbReference>
<dbReference type="GO" id="GO:0005829">
    <property type="term" value="C:cytosol"/>
    <property type="evidence" value="ECO:0007669"/>
    <property type="project" value="TreeGrafter"/>
</dbReference>
<accession>A0A7C4Z9B2</accession>
<comment type="caution">
    <text evidence="2">The sequence shown here is derived from an EMBL/GenBank/DDBJ whole genome shotgun (WGS) entry which is preliminary data.</text>
</comment>
<protein>
    <submittedName>
        <fullName evidence="2">tRNA (Adenosine(37)-N6)-threonylcarbamoyltransferase complex dimerization subunit type 1 TsaB</fullName>
    </submittedName>
</protein>
<dbReference type="NCBIfam" id="TIGR03725">
    <property type="entry name" value="T6A_YeaZ"/>
    <property type="match status" value="1"/>
</dbReference>
<evidence type="ECO:0000259" key="1">
    <source>
        <dbReference type="Pfam" id="PF00814"/>
    </source>
</evidence>
<proteinExistence type="predicted"/>
<dbReference type="PANTHER" id="PTHR11735">
    <property type="entry name" value="TRNA N6-ADENOSINE THREONYLCARBAMOYLTRANSFERASE"/>
    <property type="match status" value="1"/>
</dbReference>
<dbReference type="Pfam" id="PF00814">
    <property type="entry name" value="TsaD"/>
    <property type="match status" value="1"/>
</dbReference>
<name>A0A7C4Z9B2_9DEIN</name>
<dbReference type="GO" id="GO:0002949">
    <property type="term" value="P:tRNA threonylcarbamoyladenosine modification"/>
    <property type="evidence" value="ECO:0007669"/>
    <property type="project" value="InterPro"/>
</dbReference>
<sequence length="215" mass="22494">MARRALARSTSSSVATNLRNVIVGLLCTQSSAKVVDLGPVNVLALDTATPYLVLGTLDAERVLHRGRRHAETLLDDLEAFLAHAGLERRAIELIVVGEGPGSYTGLRVGLSTALGLARGLGVPVVGAASLAAAAARGRGRVRALLSARNRQVYAADYLVADDVVETAPPRKLSAEEALAAGGCLLWNAPPSGRALARLGAARWRQGRKGVHPLYL</sequence>
<feature type="domain" description="Gcp-like" evidence="1">
    <location>
        <begin position="67"/>
        <end position="170"/>
    </location>
</feature>